<accession>A0A1W6SMR2</accession>
<dbReference type="AlphaFoldDB" id="A0A1W6SMR2"/>
<sequence length="143" mass="16794">MNMSQPEFSAPHPDLCTEEEISWLVHAFYARARKDPLLGPIFEGHVTDWDAHFVQMINFWSMKLRGTSRFRGAPMPKHVALPGLTSELFERWLQLFRQTTSEMENPVLQFNADTLALHIGGRLWLRYQMERYPDKQLVDLYEA</sequence>
<dbReference type="SUPFAM" id="SSF46458">
    <property type="entry name" value="Globin-like"/>
    <property type="match status" value="1"/>
</dbReference>
<dbReference type="InterPro" id="IPR009050">
    <property type="entry name" value="Globin-like_sf"/>
</dbReference>
<organism evidence="1 2">
    <name type="scientific">Nitrosospira lacus</name>
    <dbReference type="NCBI Taxonomy" id="1288494"/>
    <lineage>
        <taxon>Bacteria</taxon>
        <taxon>Pseudomonadati</taxon>
        <taxon>Pseudomonadota</taxon>
        <taxon>Betaproteobacteria</taxon>
        <taxon>Nitrosomonadales</taxon>
        <taxon>Nitrosomonadaceae</taxon>
        <taxon>Nitrosospira</taxon>
    </lineage>
</organism>
<name>A0A1W6SMR2_9PROT</name>
<protein>
    <submittedName>
        <fullName evidence="1">Preprotein translocase subunit TatC</fullName>
    </submittedName>
</protein>
<dbReference type="GO" id="GO:0019825">
    <property type="term" value="F:oxygen binding"/>
    <property type="evidence" value="ECO:0007669"/>
    <property type="project" value="InterPro"/>
</dbReference>
<dbReference type="GO" id="GO:0020037">
    <property type="term" value="F:heme binding"/>
    <property type="evidence" value="ECO:0007669"/>
    <property type="project" value="InterPro"/>
</dbReference>
<dbReference type="Proteomes" id="UP000012179">
    <property type="component" value="Chromosome"/>
</dbReference>
<reference evidence="1 2" key="1">
    <citation type="journal article" date="2015" name="Int. J. Syst. Evol. Microbiol.">
        <title>Nitrosospira lacus sp. nov., a psychrotolerant, ammonia-oxidizing bacterium from sandy lake sediment.</title>
        <authorList>
            <person name="Urakawa H."/>
            <person name="Garcia J.C."/>
            <person name="Nielsen J.L."/>
            <person name="Le V.Q."/>
            <person name="Kozlowski J.A."/>
            <person name="Stein L.Y."/>
            <person name="Lim C.K."/>
            <person name="Pommerening-Roser A."/>
            <person name="Martens-Habbena W."/>
            <person name="Stahl D.A."/>
            <person name="Klotz M.G."/>
        </authorList>
    </citation>
    <scope>NUCLEOTIDE SEQUENCE [LARGE SCALE GENOMIC DNA]</scope>
    <source>
        <strain evidence="1 2">APG3</strain>
    </source>
</reference>
<keyword evidence="2" id="KW-1185">Reference proteome</keyword>
<dbReference type="Gene3D" id="1.10.490.10">
    <property type="entry name" value="Globins"/>
    <property type="match status" value="1"/>
</dbReference>
<gene>
    <name evidence="1" type="ORF">EBAPG3_004515</name>
</gene>
<evidence type="ECO:0000313" key="1">
    <source>
        <dbReference type="EMBL" id="ARO87093.1"/>
    </source>
</evidence>
<dbReference type="eggNOG" id="COG2346">
    <property type="taxonomic scope" value="Bacteria"/>
</dbReference>
<dbReference type="CDD" id="cd08916">
    <property type="entry name" value="TrHb3_P"/>
    <property type="match status" value="1"/>
</dbReference>
<dbReference type="InterPro" id="IPR012292">
    <property type="entry name" value="Globin/Proto"/>
</dbReference>
<evidence type="ECO:0000313" key="2">
    <source>
        <dbReference type="Proteomes" id="UP000012179"/>
    </source>
</evidence>
<dbReference type="EMBL" id="CP021106">
    <property type="protein sequence ID" value="ARO87093.1"/>
    <property type="molecule type" value="Genomic_DNA"/>
</dbReference>
<proteinExistence type="predicted"/>
<dbReference type="KEGG" id="nlc:EBAPG3_004515"/>